<keyword evidence="1" id="KW-0812">Transmembrane</keyword>
<protein>
    <recommendedName>
        <fullName evidence="4">Tetratricopeptide repeat-like domain-containing protein</fullName>
    </recommendedName>
</protein>
<dbReference type="AlphaFoldDB" id="A0A1C2JBL8"/>
<name>A0A1C2JBL8_ACITH</name>
<accession>A0A1C2JBL8</accession>
<evidence type="ECO:0008006" key="4">
    <source>
        <dbReference type="Google" id="ProtNLM"/>
    </source>
</evidence>
<comment type="caution">
    <text evidence="2">The sequence shown here is derived from an EMBL/GenBank/DDBJ whole genome shotgun (WGS) entry which is preliminary data.</text>
</comment>
<dbReference type="Proteomes" id="UP000094893">
    <property type="component" value="Unassembled WGS sequence"/>
</dbReference>
<gene>
    <name evidence="2" type="ORF">A6P07_16925</name>
</gene>
<organism evidence="2 3">
    <name type="scientific">Acidithiobacillus thiooxidans</name>
    <name type="common">Thiobacillus thiooxidans</name>
    <dbReference type="NCBI Taxonomy" id="930"/>
    <lineage>
        <taxon>Bacteria</taxon>
        <taxon>Pseudomonadati</taxon>
        <taxon>Pseudomonadota</taxon>
        <taxon>Acidithiobacillia</taxon>
        <taxon>Acidithiobacillales</taxon>
        <taxon>Acidithiobacillaceae</taxon>
        <taxon>Acidithiobacillus</taxon>
    </lineage>
</organism>
<keyword evidence="1" id="KW-0472">Membrane</keyword>
<evidence type="ECO:0000313" key="3">
    <source>
        <dbReference type="Proteomes" id="UP000094893"/>
    </source>
</evidence>
<evidence type="ECO:0000313" key="2">
    <source>
        <dbReference type="EMBL" id="OCX69203.1"/>
    </source>
</evidence>
<dbReference type="eggNOG" id="ENOG5031YS1">
    <property type="taxonomic scope" value="Bacteria"/>
</dbReference>
<feature type="transmembrane region" description="Helical" evidence="1">
    <location>
        <begin position="21"/>
        <end position="41"/>
    </location>
</feature>
<sequence>MSPALNKPQIPAQQVLRPASIFMFIVVILAVILAIAWSYGWNGKLDFKNSTANAQARIQSAELLLKSGQYQAAHQQLKPVLGNPQDPAYQQAQRMQWKIDWTNAMAQPPHSAARAKARATLILRLDQLLKEGHWSAKDYAQFAREARMIGAYDQSAEAWLAVARKNPEAASQAMNSAADVWTANGESVKAGQLLLQMALHNKQSALQKAYFIRGLALIQGGGGARLALTKGEKALAGLPEIAKEPDIVLMMARLALSAGQPELASQWLKAQLEGSAQGHRP</sequence>
<reference evidence="2 3" key="1">
    <citation type="journal article" date="2016" name="Int. J. Mol. Sci.">
        <title>Comparative genomics of the extreme acidophile Acidithiobacillus thiooxidans reveals intraspecific divergence and niche adaptation.</title>
        <authorList>
            <person name="Zhang X."/>
            <person name="Feng X."/>
            <person name="Tao J."/>
            <person name="Ma L."/>
            <person name="Xiao Y."/>
            <person name="Liang Y."/>
            <person name="Liu X."/>
            <person name="Yin H."/>
        </authorList>
    </citation>
    <scope>NUCLEOTIDE SEQUENCE [LARGE SCALE GENOMIC DNA]</scope>
    <source>
        <strain evidence="2 3">A02</strain>
    </source>
</reference>
<proteinExistence type="predicted"/>
<dbReference type="RefSeq" id="WP_010642812.1">
    <property type="nucleotide sequence ID" value="NZ_JABBDT010000043.1"/>
</dbReference>
<keyword evidence="1" id="KW-1133">Transmembrane helix</keyword>
<evidence type="ECO:0000256" key="1">
    <source>
        <dbReference type="SAM" id="Phobius"/>
    </source>
</evidence>
<dbReference type="EMBL" id="LWSA01000258">
    <property type="protein sequence ID" value="OCX69203.1"/>
    <property type="molecule type" value="Genomic_DNA"/>
</dbReference>